<evidence type="ECO:0000313" key="1">
    <source>
        <dbReference type="EMBL" id="CAG5102029.1"/>
    </source>
</evidence>
<proteinExistence type="predicted"/>
<gene>
    <name evidence="1" type="ORF">OKIOD_LOCUS8874</name>
</gene>
<dbReference type="SUPFAM" id="SSF56112">
    <property type="entry name" value="Protein kinase-like (PK-like)"/>
    <property type="match status" value="1"/>
</dbReference>
<dbReference type="Gene3D" id="3.90.1200.10">
    <property type="match status" value="1"/>
</dbReference>
<dbReference type="Pfam" id="PF01633">
    <property type="entry name" value="Choline_kinase"/>
    <property type="match status" value="1"/>
</dbReference>
<dbReference type="EMBL" id="OU015566">
    <property type="protein sequence ID" value="CAG5102029.1"/>
    <property type="molecule type" value="Genomic_DNA"/>
</dbReference>
<name>A0ABN7SIU0_OIKDI</name>
<organism evidence="1 2">
    <name type="scientific">Oikopleura dioica</name>
    <name type="common">Tunicate</name>
    <dbReference type="NCBI Taxonomy" id="34765"/>
    <lineage>
        <taxon>Eukaryota</taxon>
        <taxon>Metazoa</taxon>
        <taxon>Chordata</taxon>
        <taxon>Tunicata</taxon>
        <taxon>Appendicularia</taxon>
        <taxon>Copelata</taxon>
        <taxon>Oikopleuridae</taxon>
        <taxon>Oikopleura</taxon>
    </lineage>
</organism>
<dbReference type="Proteomes" id="UP001158576">
    <property type="component" value="Chromosome 1"/>
</dbReference>
<reference evidence="1 2" key="1">
    <citation type="submission" date="2021-04" db="EMBL/GenBank/DDBJ databases">
        <authorList>
            <person name="Bliznina A."/>
        </authorList>
    </citation>
    <scope>NUCLEOTIDE SEQUENCE [LARGE SCALE GENOMIC DNA]</scope>
</reference>
<protein>
    <submittedName>
        <fullName evidence="1">Oidioi.mRNA.OKI2018_I69.chr1.g109.t1.cds</fullName>
    </submittedName>
</protein>
<keyword evidence="2" id="KW-1185">Reference proteome</keyword>
<dbReference type="InterPro" id="IPR011009">
    <property type="entry name" value="Kinase-like_dom_sf"/>
</dbReference>
<sequence>MRNFAKQAASTFHLRPGEVFCNKEETDFDKVALSISSRLPPQNSPPKLVGEGFDTLCYKFGDRAIKILKAGKYDERSYKIRKAVLEDQLGRRLYEYSNRNFYPEGKCFVPVEIENFLEGESVPKGVHTKERLDKIARQMALIHQSTPVELDKSRWEALSKITGTNINCPYFRAHLEHPDFNPSWQFLEKTVNIQKEETIEKLLKILEDVDQNDICFCHNDIWGDNLIQKGDELYVIDFGDADWGFRAWDLCYFLLHNQSLDEPEESNYFLRKYSSYINTSDPIAFFDQIRAQVNVFAPYLLIEQILFCYIYHHEDRG</sequence>
<evidence type="ECO:0000313" key="2">
    <source>
        <dbReference type="Proteomes" id="UP001158576"/>
    </source>
</evidence>
<accession>A0ABN7SIU0</accession>